<dbReference type="Pfam" id="PF07715">
    <property type="entry name" value="Plug"/>
    <property type="match status" value="1"/>
</dbReference>
<dbReference type="PROSITE" id="PS52016">
    <property type="entry name" value="TONB_DEPENDENT_REC_3"/>
    <property type="match status" value="1"/>
</dbReference>
<comment type="similarity">
    <text evidence="8 9">Belongs to the TonB-dependent receptor family.</text>
</comment>
<dbReference type="PANTHER" id="PTHR47234:SF3">
    <property type="entry name" value="SECRETIN_TONB SHORT N-TERMINAL DOMAIN-CONTAINING PROTEIN"/>
    <property type="match status" value="1"/>
</dbReference>
<dbReference type="Gene3D" id="2.40.170.20">
    <property type="entry name" value="TonB-dependent receptor, beta-barrel domain"/>
    <property type="match status" value="1"/>
</dbReference>
<evidence type="ECO:0000259" key="11">
    <source>
        <dbReference type="Pfam" id="PF07715"/>
    </source>
</evidence>
<evidence type="ECO:0000256" key="9">
    <source>
        <dbReference type="RuleBase" id="RU003357"/>
    </source>
</evidence>
<evidence type="ECO:0000256" key="5">
    <source>
        <dbReference type="ARBA" id="ARBA00023077"/>
    </source>
</evidence>
<dbReference type="CDD" id="cd01347">
    <property type="entry name" value="ligand_gated_channel"/>
    <property type="match status" value="1"/>
</dbReference>
<evidence type="ECO:0000256" key="2">
    <source>
        <dbReference type="ARBA" id="ARBA00022448"/>
    </source>
</evidence>
<evidence type="ECO:0000256" key="7">
    <source>
        <dbReference type="ARBA" id="ARBA00023237"/>
    </source>
</evidence>
<gene>
    <name evidence="12" type="ORF">ALQ84_01037</name>
</gene>
<evidence type="ECO:0000313" key="13">
    <source>
        <dbReference type="Proteomes" id="UP000278587"/>
    </source>
</evidence>
<proteinExistence type="inferred from homology"/>
<feature type="domain" description="TonB-dependent receptor-like beta-barrel" evidence="10">
    <location>
        <begin position="280"/>
        <end position="753"/>
    </location>
</feature>
<dbReference type="SUPFAM" id="SSF56935">
    <property type="entry name" value="Porins"/>
    <property type="match status" value="1"/>
</dbReference>
<dbReference type="OrthoDB" id="9805434at2"/>
<evidence type="ECO:0000259" key="10">
    <source>
        <dbReference type="Pfam" id="PF00593"/>
    </source>
</evidence>
<keyword evidence="7 8" id="KW-0998">Cell outer membrane</keyword>
<dbReference type="AlphaFoldDB" id="A0A0P9KKH8"/>
<dbReference type="RefSeq" id="WP_055010072.1">
    <property type="nucleotide sequence ID" value="NZ_LJPW01000136.1"/>
</dbReference>
<dbReference type="GO" id="GO:0009279">
    <property type="term" value="C:cell outer membrane"/>
    <property type="evidence" value="ECO:0007669"/>
    <property type="project" value="UniProtKB-SubCell"/>
</dbReference>
<comment type="subcellular location">
    <subcellularLocation>
        <location evidence="1 8">Cell outer membrane</location>
        <topology evidence="1 8">Multi-pass membrane protein</topology>
    </subcellularLocation>
</comment>
<comment type="caution">
    <text evidence="12">The sequence shown here is derived from an EMBL/GenBank/DDBJ whole genome shotgun (WGS) entry which is preliminary data.</text>
</comment>
<protein>
    <submittedName>
        <fullName evidence="12">TonB-dependent receptor</fullName>
    </submittedName>
</protein>
<evidence type="ECO:0000256" key="8">
    <source>
        <dbReference type="PROSITE-ProRule" id="PRU01360"/>
    </source>
</evidence>
<keyword evidence="3 8" id="KW-1134">Transmembrane beta strand</keyword>
<reference evidence="12 13" key="1">
    <citation type="submission" date="2018-08" db="EMBL/GenBank/DDBJ databases">
        <title>Recombination of ecologically and evolutionarily significant loci maintains genetic cohesion in the Pseudomonas syringae species complex.</title>
        <authorList>
            <person name="Dillon M."/>
            <person name="Thakur S."/>
            <person name="Almeida R.N.D."/>
            <person name="Weir B.S."/>
            <person name="Guttman D.S."/>
        </authorList>
    </citation>
    <scope>NUCLEOTIDE SEQUENCE [LARGE SCALE GENOMIC DNA]</scope>
    <source>
        <strain evidence="12 13">ICMP 4086</strain>
    </source>
</reference>
<keyword evidence="2 8" id="KW-0813">Transport</keyword>
<evidence type="ECO:0000256" key="6">
    <source>
        <dbReference type="ARBA" id="ARBA00023136"/>
    </source>
</evidence>
<keyword evidence="5 9" id="KW-0798">TonB box</keyword>
<dbReference type="EMBL" id="RBOC01000027">
    <property type="protein sequence ID" value="RMM14223.1"/>
    <property type="molecule type" value="Genomic_DNA"/>
</dbReference>
<feature type="domain" description="TonB-dependent receptor plug" evidence="11">
    <location>
        <begin position="51"/>
        <end position="174"/>
    </location>
</feature>
<dbReference type="InterPro" id="IPR039426">
    <property type="entry name" value="TonB-dep_rcpt-like"/>
</dbReference>
<sequence length="794" mass="85939">MYCRSRSLLAAAIVTAMSQLPAQAEETSISAEGTRLGAVTVTGTRGKARTVLDSPVPVDVLTADDLKSAGASNGELGQALQTLLPSFSFPRQSNSGGADHVRAAQLRGMSPDQVLVLVNGKRRHTSALVNDSSKIGRGTAPVDFNSIPISAIKRIEVLRDGAGAQYGSDAIAGVINIILDDAPEGGEVSTTYGAYHTRQKAIGKTTTDGQNSLTTAKIGTRLGEEGGFIRGGTEYKDRNPTNRAGFDGFADTPGQRNYVMGDGVARDVNLWFNSEVPLGNGKAYSFGTYNERHTTGAEFYRYPTDQPQFYPNGYLPQSLGDNTDLSATAGFKGLIGEDWDFDSSITHGRNRFESATERTLNVALGADSPTRFDTGDYELRQTTANLDFTRELRLGSRSFVLAVGSEYRYENYLTYAGDAASYFGTGADGANGLRPSEAVDLDRNVFGSYAELSGDLTDRLFVDAATRWEHYDDAGSKLTGKLSGRYRLTEQLALRGAVSNNFRAPSLAQVGFQHTTSNFGTGGTLTDIRVLSVNDPIASALGAEDLKPETSKNFSLGLIAQLSERFDASLDVFRIDVKDRITLSQRIGSDALEQYINNNLGVAGVHDVNFFTNAADTRTHGAELVLNYHQPWLDGQLGLTSAYTWNHTNVTKTKGTPSQLSALGIGEDALVGVEERNTLTDAAPRDRLVFSANWASQHWGLLGRLTRQGKTTRVFDFGDSQPEQTYNAVWQLDAEVQYTFTPTFDIALGGNNLTDRYPERSNSQINYGGNLPYDVLSPIGTNGAYYYARATYGF</sequence>
<accession>A0A0P9KKH8</accession>
<organism evidence="12 13">
    <name type="scientific">Pseudomonas caricapapayae</name>
    <dbReference type="NCBI Taxonomy" id="46678"/>
    <lineage>
        <taxon>Bacteria</taxon>
        <taxon>Pseudomonadati</taxon>
        <taxon>Pseudomonadota</taxon>
        <taxon>Gammaproteobacteria</taxon>
        <taxon>Pseudomonadales</taxon>
        <taxon>Pseudomonadaceae</taxon>
        <taxon>Pseudomonas</taxon>
    </lineage>
</organism>
<dbReference type="Gene3D" id="2.170.130.10">
    <property type="entry name" value="TonB-dependent receptor, plug domain"/>
    <property type="match status" value="1"/>
</dbReference>
<dbReference type="InterPro" id="IPR036942">
    <property type="entry name" value="Beta-barrel_TonB_sf"/>
</dbReference>
<dbReference type="InterPro" id="IPR012910">
    <property type="entry name" value="Plug_dom"/>
</dbReference>
<keyword evidence="6 8" id="KW-0472">Membrane</keyword>
<name>A0A0P9KKH8_9PSED</name>
<dbReference type="InterPro" id="IPR037066">
    <property type="entry name" value="Plug_dom_sf"/>
</dbReference>
<evidence type="ECO:0000256" key="4">
    <source>
        <dbReference type="ARBA" id="ARBA00022692"/>
    </source>
</evidence>
<keyword evidence="4 8" id="KW-0812">Transmembrane</keyword>
<evidence type="ECO:0000256" key="1">
    <source>
        <dbReference type="ARBA" id="ARBA00004571"/>
    </source>
</evidence>
<keyword evidence="12" id="KW-0675">Receptor</keyword>
<dbReference type="Pfam" id="PF00593">
    <property type="entry name" value="TonB_dep_Rec_b-barrel"/>
    <property type="match status" value="1"/>
</dbReference>
<evidence type="ECO:0000256" key="3">
    <source>
        <dbReference type="ARBA" id="ARBA00022452"/>
    </source>
</evidence>
<dbReference type="InterPro" id="IPR000531">
    <property type="entry name" value="Beta-barrel_TonB"/>
</dbReference>
<evidence type="ECO:0000313" key="12">
    <source>
        <dbReference type="EMBL" id="RMM14223.1"/>
    </source>
</evidence>
<dbReference type="Proteomes" id="UP000278587">
    <property type="component" value="Unassembled WGS sequence"/>
</dbReference>
<dbReference type="PANTHER" id="PTHR47234">
    <property type="match status" value="1"/>
</dbReference>